<feature type="transmembrane region" description="Helical" evidence="4">
    <location>
        <begin position="361"/>
        <end position="379"/>
    </location>
</feature>
<evidence type="ECO:0000256" key="2">
    <source>
        <dbReference type="ARBA" id="ARBA00023125"/>
    </source>
</evidence>
<dbReference type="PANTHER" id="PTHR44688:SF16">
    <property type="entry name" value="DNA-BINDING TRANSCRIPTIONAL ACTIVATOR DEVR_DOSR"/>
    <property type="match status" value="1"/>
</dbReference>
<dbReference type="InterPro" id="IPR036388">
    <property type="entry name" value="WH-like_DNA-bd_sf"/>
</dbReference>
<organism evidence="6 7">
    <name type="scientific">Slackia heliotrinireducens (strain ATCC 29202 / DSM 20476 / NCTC 11029 / RHS 1)</name>
    <name type="common">Peptococcus heliotrinreducens</name>
    <dbReference type="NCBI Taxonomy" id="471855"/>
    <lineage>
        <taxon>Bacteria</taxon>
        <taxon>Bacillati</taxon>
        <taxon>Actinomycetota</taxon>
        <taxon>Coriobacteriia</taxon>
        <taxon>Eggerthellales</taxon>
        <taxon>Eggerthellaceae</taxon>
        <taxon>Slackia</taxon>
    </lineage>
</organism>
<dbReference type="InterPro" id="IPR000792">
    <property type="entry name" value="Tscrpt_reg_LuxR_C"/>
</dbReference>
<feature type="transmembrane region" description="Helical" evidence="4">
    <location>
        <begin position="209"/>
        <end position="227"/>
    </location>
</feature>
<keyword evidence="3" id="KW-0804">Transcription</keyword>
<feature type="domain" description="HTH luxR-type" evidence="5">
    <location>
        <begin position="414"/>
        <end position="479"/>
    </location>
</feature>
<feature type="transmembrane region" description="Helical" evidence="4">
    <location>
        <begin position="239"/>
        <end position="258"/>
    </location>
</feature>
<keyword evidence="4" id="KW-0812">Transmembrane</keyword>
<dbReference type="GO" id="GO:0003677">
    <property type="term" value="F:DNA binding"/>
    <property type="evidence" value="ECO:0007669"/>
    <property type="project" value="UniProtKB-KW"/>
</dbReference>
<accession>C7N2K0</accession>
<dbReference type="Gene3D" id="1.10.10.10">
    <property type="entry name" value="Winged helix-like DNA-binding domain superfamily/Winged helix DNA-binding domain"/>
    <property type="match status" value="1"/>
</dbReference>
<dbReference type="AlphaFoldDB" id="C7N2K0"/>
<sequence>MSSVDENVKENDPLKSLSFRMPTIPLEFLGLGVYRAWIEIGFVGSFVPYPDTGFATHDLFDMALAAMLLIWAALSRRVGPFFQKRWLFALCCATMTLSTCAMFCSLWLPDHALLLEAAGALLGGVGTSVMILMWSELYGCLNPLRVALYYSCSILVGAIIVYVYRGFQFPWLFVMTAILPAVALFALQRSFGKVPEPERPSSSWVSFSVPWRAILLMACYAFAYGTLEPTLYGSGMFGAHSAPGTVLVALVVLVGVTLQGRKFDFNIIYKMGLPLMVAAFLLIPIFGYSGTVVSNVCVAGAYTGLSILIMLICANICYRYGVSAVWLFGIERGVRLLCMFAGRQLAAAGHVFAVGSVSGDTAVAFLAIAAVVMGSFVFLSTRDFGGTWGATFLDGGTEDAELLRKQEIADRCNAVATEHGLTARETEVLLLLAQKKTVSAIEEELFIANGTAKAHVRHIYQKIGIHSREELFDVLGIDGLSPIS</sequence>
<dbReference type="SUPFAM" id="SSF46894">
    <property type="entry name" value="C-terminal effector domain of the bipartite response regulators"/>
    <property type="match status" value="1"/>
</dbReference>
<feature type="transmembrane region" description="Helical" evidence="4">
    <location>
        <begin position="267"/>
        <end position="287"/>
    </location>
</feature>
<dbReference type="SMART" id="SM00421">
    <property type="entry name" value="HTH_LUXR"/>
    <property type="match status" value="1"/>
</dbReference>
<protein>
    <submittedName>
        <fullName evidence="6">Response regulator containing a CheY-like receiver domain and an HTH DNA-binding domain</fullName>
    </submittedName>
</protein>
<dbReference type="Proteomes" id="UP000002026">
    <property type="component" value="Chromosome"/>
</dbReference>
<keyword evidence="1" id="KW-0805">Transcription regulation</keyword>
<dbReference type="SUPFAM" id="SSF103473">
    <property type="entry name" value="MFS general substrate transporter"/>
    <property type="match status" value="1"/>
</dbReference>
<keyword evidence="2 6" id="KW-0238">DNA-binding</keyword>
<dbReference type="RefSeq" id="WP_012799606.1">
    <property type="nucleotide sequence ID" value="NC_013165.1"/>
</dbReference>
<evidence type="ECO:0000256" key="1">
    <source>
        <dbReference type="ARBA" id="ARBA00023015"/>
    </source>
</evidence>
<dbReference type="GO" id="GO:0006355">
    <property type="term" value="P:regulation of DNA-templated transcription"/>
    <property type="evidence" value="ECO:0007669"/>
    <property type="project" value="InterPro"/>
</dbReference>
<evidence type="ECO:0000313" key="6">
    <source>
        <dbReference type="EMBL" id="ACV23508.1"/>
    </source>
</evidence>
<proteinExistence type="predicted"/>
<dbReference type="InterPro" id="IPR016032">
    <property type="entry name" value="Sig_transdc_resp-reg_C-effctor"/>
</dbReference>
<dbReference type="PANTHER" id="PTHR44688">
    <property type="entry name" value="DNA-BINDING TRANSCRIPTIONAL ACTIVATOR DEVR_DOSR"/>
    <property type="match status" value="1"/>
</dbReference>
<dbReference type="PROSITE" id="PS50043">
    <property type="entry name" value="HTH_LUXR_2"/>
    <property type="match status" value="1"/>
</dbReference>
<keyword evidence="7" id="KW-1185">Reference proteome</keyword>
<feature type="transmembrane region" description="Helical" evidence="4">
    <location>
        <begin position="54"/>
        <end position="74"/>
    </location>
</feature>
<dbReference type="KEGG" id="shi:Shel_25010"/>
<reference evidence="6 7" key="1">
    <citation type="journal article" date="2009" name="Stand. Genomic Sci.">
        <title>Complete genome sequence of Slackia heliotrinireducens type strain (RHS 1).</title>
        <authorList>
            <person name="Pukall R."/>
            <person name="Lapidus A."/>
            <person name="Nolan M."/>
            <person name="Copeland A."/>
            <person name="Glavina Del Rio T."/>
            <person name="Lucas S."/>
            <person name="Chen F."/>
            <person name="Tice H."/>
            <person name="Cheng J.F."/>
            <person name="Chertkov O."/>
            <person name="Bruce D."/>
            <person name="Goodwin L."/>
            <person name="Kuske C."/>
            <person name="Brettin T."/>
            <person name="Detter J.C."/>
            <person name="Han C."/>
            <person name="Pitluck S."/>
            <person name="Pati A."/>
            <person name="Mavrommatis K."/>
            <person name="Ivanova N."/>
            <person name="Ovchinnikova G."/>
            <person name="Chen A."/>
            <person name="Palaniappan K."/>
            <person name="Schneider S."/>
            <person name="Rohde M."/>
            <person name="Chain P."/>
            <person name="D'haeseleer P."/>
            <person name="Goker M."/>
            <person name="Bristow J."/>
            <person name="Eisen J.A."/>
            <person name="Markowitz V."/>
            <person name="Kyrpides N.C."/>
            <person name="Klenk H.P."/>
            <person name="Hugenholtz P."/>
        </authorList>
    </citation>
    <scope>NUCLEOTIDE SEQUENCE [LARGE SCALE GENOMIC DNA]</scope>
    <source>
        <strain evidence="7">ATCC 29202 / DSM 20476 / NCTC 11029 / RHS 1</strain>
    </source>
</reference>
<evidence type="ECO:0000313" key="7">
    <source>
        <dbReference type="Proteomes" id="UP000002026"/>
    </source>
</evidence>
<evidence type="ECO:0000256" key="3">
    <source>
        <dbReference type="ARBA" id="ARBA00023163"/>
    </source>
</evidence>
<feature type="transmembrane region" description="Helical" evidence="4">
    <location>
        <begin position="86"/>
        <end position="108"/>
    </location>
</feature>
<feature type="transmembrane region" description="Helical" evidence="4">
    <location>
        <begin position="299"/>
        <end position="322"/>
    </location>
</feature>
<dbReference type="HOGENOM" id="CLU_027066_3_1_11"/>
<feature type="transmembrane region" description="Helical" evidence="4">
    <location>
        <begin position="114"/>
        <end position="134"/>
    </location>
</feature>
<evidence type="ECO:0000256" key="4">
    <source>
        <dbReference type="SAM" id="Phobius"/>
    </source>
</evidence>
<dbReference type="eggNOG" id="COG2197">
    <property type="taxonomic scope" value="Bacteria"/>
</dbReference>
<keyword evidence="4" id="KW-0472">Membrane</keyword>
<dbReference type="InterPro" id="IPR036259">
    <property type="entry name" value="MFS_trans_sf"/>
</dbReference>
<name>C7N2K0_SLAHD</name>
<gene>
    <name evidence="6" type="ordered locus">Shel_25010</name>
</gene>
<dbReference type="STRING" id="471855.Shel_25010"/>
<feature type="transmembrane region" description="Helical" evidence="4">
    <location>
        <begin position="170"/>
        <end position="188"/>
    </location>
</feature>
<dbReference type="CDD" id="cd06170">
    <property type="entry name" value="LuxR_C_like"/>
    <property type="match status" value="1"/>
</dbReference>
<keyword evidence="4" id="KW-1133">Transmembrane helix</keyword>
<dbReference type="Pfam" id="PF00196">
    <property type="entry name" value="GerE"/>
    <property type="match status" value="1"/>
</dbReference>
<evidence type="ECO:0000259" key="5">
    <source>
        <dbReference type="PROSITE" id="PS50043"/>
    </source>
</evidence>
<feature type="transmembrane region" description="Helical" evidence="4">
    <location>
        <begin position="146"/>
        <end position="164"/>
    </location>
</feature>
<dbReference type="EMBL" id="CP001684">
    <property type="protein sequence ID" value="ACV23508.1"/>
    <property type="molecule type" value="Genomic_DNA"/>
</dbReference>
<dbReference type="PRINTS" id="PR00038">
    <property type="entry name" value="HTHLUXR"/>
</dbReference>